<dbReference type="AlphaFoldDB" id="A0A9Y4TZH6"/>
<protein>
    <submittedName>
        <fullName evidence="3">Uncharacterized protein LOC103375189 isoform X1</fullName>
    </submittedName>
</protein>
<accession>A0A9Y4TZH6</accession>
<feature type="transmembrane region" description="Helical" evidence="1">
    <location>
        <begin position="63"/>
        <end position="85"/>
    </location>
</feature>
<evidence type="ECO:0000313" key="3">
    <source>
        <dbReference type="RefSeq" id="XP_008303623.1"/>
    </source>
</evidence>
<dbReference type="GeneID" id="103375189"/>
<name>A0A9Y4TZH6_9TELE</name>
<evidence type="ECO:0000313" key="2">
    <source>
        <dbReference type="Proteomes" id="UP000694891"/>
    </source>
</evidence>
<dbReference type="Proteomes" id="UP000694891">
    <property type="component" value="Unplaced"/>
</dbReference>
<keyword evidence="1" id="KW-0472">Membrane</keyword>
<evidence type="ECO:0000256" key="1">
    <source>
        <dbReference type="SAM" id="Phobius"/>
    </source>
</evidence>
<reference evidence="3" key="1">
    <citation type="submission" date="2025-08" db="UniProtKB">
        <authorList>
            <consortium name="RefSeq"/>
        </authorList>
    </citation>
    <scope>IDENTIFICATION</scope>
</reference>
<proteinExistence type="predicted"/>
<keyword evidence="2" id="KW-1185">Reference proteome</keyword>
<keyword evidence="1" id="KW-1133">Transmembrane helix</keyword>
<keyword evidence="1" id="KW-0812">Transmembrane</keyword>
<organism evidence="2 3">
    <name type="scientific">Stegastes partitus</name>
    <name type="common">bicolor damselfish</name>
    <dbReference type="NCBI Taxonomy" id="144197"/>
    <lineage>
        <taxon>Eukaryota</taxon>
        <taxon>Metazoa</taxon>
        <taxon>Chordata</taxon>
        <taxon>Craniata</taxon>
        <taxon>Vertebrata</taxon>
        <taxon>Euteleostomi</taxon>
        <taxon>Actinopterygii</taxon>
        <taxon>Neopterygii</taxon>
        <taxon>Teleostei</taxon>
        <taxon>Neoteleostei</taxon>
        <taxon>Acanthomorphata</taxon>
        <taxon>Ovalentaria</taxon>
        <taxon>Pomacentridae</taxon>
        <taxon>Stegastes</taxon>
    </lineage>
</organism>
<gene>
    <name evidence="3" type="primary">LOC103375189</name>
</gene>
<dbReference type="RefSeq" id="XP_008303623.1">
    <property type="nucleotide sequence ID" value="XM_008305401.1"/>
</dbReference>
<sequence>MGRKDCPEGQKWDYLVNTCIPKSVETRRQPEQPKELPMIAVGQLRATATTATTDDSAMLLSPALWIFVVLATLGSILAVTLWFMIYRRQTRLSSIPAEDAAPAQQLLHKTEPPAKLHPERNGQGEMFQRPAEASSLCQHLHQGAQTSTKWEDDFSACRDPAAHAGTEVGGGLPACSTVAEHRVPLPATELGGTALVTTKTV</sequence>